<evidence type="ECO:0000313" key="2">
    <source>
        <dbReference type="EMBL" id="MFC0383978.1"/>
    </source>
</evidence>
<name>A0ABV6IK49_9PROT</name>
<comment type="caution">
    <text evidence="2">The sequence shown here is derived from an EMBL/GenBank/DDBJ whole genome shotgun (WGS) entry which is preliminary data.</text>
</comment>
<accession>A0ABV6IK49</accession>
<dbReference type="Proteomes" id="UP001589789">
    <property type="component" value="Unassembled WGS sequence"/>
</dbReference>
<evidence type="ECO:0000313" key="3">
    <source>
        <dbReference type="Proteomes" id="UP001589789"/>
    </source>
</evidence>
<reference evidence="2 3" key="1">
    <citation type="submission" date="2024-09" db="EMBL/GenBank/DDBJ databases">
        <authorList>
            <person name="Sun Q."/>
            <person name="Mori K."/>
        </authorList>
    </citation>
    <scope>NUCLEOTIDE SEQUENCE [LARGE SCALE GENOMIC DNA]</scope>
    <source>
        <strain evidence="2 3">CCM 7468</strain>
    </source>
</reference>
<dbReference type="RefSeq" id="WP_377047988.1">
    <property type="nucleotide sequence ID" value="NZ_JBHLVZ010000001.1"/>
</dbReference>
<organism evidence="2 3">
    <name type="scientific">Muricoccus vinaceus</name>
    <dbReference type="NCBI Taxonomy" id="424704"/>
    <lineage>
        <taxon>Bacteria</taxon>
        <taxon>Pseudomonadati</taxon>
        <taxon>Pseudomonadota</taxon>
        <taxon>Alphaproteobacteria</taxon>
        <taxon>Acetobacterales</taxon>
        <taxon>Roseomonadaceae</taxon>
        <taxon>Muricoccus</taxon>
    </lineage>
</organism>
<dbReference type="Pfam" id="PF08811">
    <property type="entry name" value="DUF1800"/>
    <property type="match status" value="1"/>
</dbReference>
<feature type="region of interest" description="Disordered" evidence="1">
    <location>
        <begin position="1"/>
        <end position="48"/>
    </location>
</feature>
<dbReference type="InterPro" id="IPR014917">
    <property type="entry name" value="DUF1800"/>
</dbReference>
<sequence>MDPSAAVAALRFGLGPRPDSPPPGDPGGWLLAQLVAPPDPATPPQGWEQEPTLADAMALRQLDQRSPLPGGQGNRGRTLFALEQRAYVGRLVETPTPFRERLVAFWANHFAVSGRDGNTAPFLGDYIRHAIRPHVTGPFAALLKAAIHHPAMLAYLNQGSSVGPDSPAGRRSGRGLNENLAREVLELHTLSPAAGYTQADVTEFARLLTGLQVDRDPRNPGGVFRLSAHQPGDKTVMGQVFPPGEASVEAALDWLAVHPATHRHLAFKLARHFVADEPPPAVVNRLAGVLRDTRGDLGAVSRELVALPEAWSPPLSKLRNPTELFVAALRAMGAGADRAELAVNGGAALGHPIWSPGAPNGWPDVGAAWIHPEGMLLRLDRLHAFTGRFSRNPAREALEVALGPLASDQTREAVLRAGSNRDALTLLLGSPEFQRR</sequence>
<proteinExistence type="predicted"/>
<gene>
    <name evidence="2" type="ORF">ACFFIC_00250</name>
</gene>
<evidence type="ECO:0000256" key="1">
    <source>
        <dbReference type="SAM" id="MobiDB-lite"/>
    </source>
</evidence>
<dbReference type="EMBL" id="JBHLVZ010000001">
    <property type="protein sequence ID" value="MFC0383978.1"/>
    <property type="molecule type" value="Genomic_DNA"/>
</dbReference>
<keyword evidence="3" id="KW-1185">Reference proteome</keyword>
<protein>
    <submittedName>
        <fullName evidence="2">DUF1800 family protein</fullName>
    </submittedName>
</protein>